<evidence type="ECO:0000313" key="1">
    <source>
        <dbReference type="EMBL" id="GGE33580.1"/>
    </source>
</evidence>
<dbReference type="PANTHER" id="PTHR41260:SF1">
    <property type="entry name" value="PROTEIN ECSC"/>
    <property type="match status" value="1"/>
</dbReference>
<comment type="caution">
    <text evidence="1">The sequence shown here is derived from an EMBL/GenBank/DDBJ whole genome shotgun (WGS) entry which is preliminary data.</text>
</comment>
<dbReference type="PANTHER" id="PTHR41260">
    <property type="entry name" value="PROTEIN ECSC"/>
    <property type="match status" value="1"/>
</dbReference>
<accession>A0A917A7P3</accession>
<gene>
    <name evidence="1" type="ORF">GCM10011360_21800</name>
</gene>
<proteinExistence type="predicted"/>
<dbReference type="Proteomes" id="UP000612855">
    <property type="component" value="Unassembled WGS sequence"/>
</dbReference>
<organism evidence="1 2">
    <name type="scientific">Primorskyibacter flagellatus</name>
    <dbReference type="NCBI Taxonomy" id="1387277"/>
    <lineage>
        <taxon>Bacteria</taxon>
        <taxon>Pseudomonadati</taxon>
        <taxon>Pseudomonadota</taxon>
        <taxon>Alphaproteobacteria</taxon>
        <taxon>Rhodobacterales</taxon>
        <taxon>Roseobacteraceae</taxon>
        <taxon>Primorskyibacter</taxon>
    </lineage>
</organism>
<dbReference type="EMBL" id="BMFJ01000001">
    <property type="protein sequence ID" value="GGE33580.1"/>
    <property type="molecule type" value="Genomic_DNA"/>
</dbReference>
<evidence type="ECO:0008006" key="3">
    <source>
        <dbReference type="Google" id="ProtNLM"/>
    </source>
</evidence>
<sequence>MTKRKAIADSQILDDGPTEPIDVGAELDALAKRYRRAGGLGLQVLNLVGDSAEGLLKRLPSPVRDRLDSVTEAALTTAMRTAQGSRRIVGDQPDWLNRVVTTTMGAAGGFGGLPSALAELPVTTTVLLRAIQGVAAEYGFDPESESVQFDCIRIFAAAGPLEEDDGTDLSFFTSRMAISGATVQSLISRVAPRLATVLGQKLAAQTVPVLGAVAGAATNFAYTSYYQEMAHVHFRLRQLAVEADVPHRELVAGLQERVAKPKIRKV</sequence>
<reference evidence="2" key="1">
    <citation type="journal article" date="2019" name="Int. J. Syst. Evol. Microbiol.">
        <title>The Global Catalogue of Microorganisms (GCM) 10K type strain sequencing project: providing services to taxonomists for standard genome sequencing and annotation.</title>
        <authorList>
            <consortium name="The Broad Institute Genomics Platform"/>
            <consortium name="The Broad Institute Genome Sequencing Center for Infectious Disease"/>
            <person name="Wu L."/>
            <person name="Ma J."/>
        </authorList>
    </citation>
    <scope>NUCLEOTIDE SEQUENCE [LARGE SCALE GENOMIC DNA]</scope>
    <source>
        <strain evidence="2">CGMCC 1.12664</strain>
    </source>
</reference>
<dbReference type="RefSeq" id="WP_188477712.1">
    <property type="nucleotide sequence ID" value="NZ_BMFJ01000001.1"/>
</dbReference>
<evidence type="ECO:0000313" key="2">
    <source>
        <dbReference type="Proteomes" id="UP000612855"/>
    </source>
</evidence>
<protein>
    <recommendedName>
        <fullName evidence="3">Protein EcsC</fullName>
    </recommendedName>
</protein>
<dbReference type="Pfam" id="PF12787">
    <property type="entry name" value="EcsC"/>
    <property type="match status" value="1"/>
</dbReference>
<name>A0A917A7P3_9RHOB</name>
<keyword evidence="2" id="KW-1185">Reference proteome</keyword>
<dbReference type="InterPro" id="IPR024787">
    <property type="entry name" value="EcsC"/>
</dbReference>
<dbReference type="AlphaFoldDB" id="A0A917A7P3"/>